<accession>A0ABD6CMD6</accession>
<comment type="caution">
    <text evidence="2">The sequence shown here is derived from an EMBL/GenBank/DDBJ whole genome shotgun (WGS) entry which is preliminary data.</text>
</comment>
<dbReference type="InterPro" id="IPR046782">
    <property type="entry name" value="HEWD"/>
</dbReference>
<evidence type="ECO:0000259" key="1">
    <source>
        <dbReference type="Pfam" id="PF20576"/>
    </source>
</evidence>
<protein>
    <submittedName>
        <fullName evidence="2">HEWD family protein</fullName>
    </submittedName>
</protein>
<dbReference type="RefSeq" id="WP_256420384.1">
    <property type="nucleotide sequence ID" value="NZ_JANHDI010000002.1"/>
</dbReference>
<feature type="domain" description="HEWD" evidence="1">
    <location>
        <begin position="1"/>
        <end position="62"/>
    </location>
</feature>
<evidence type="ECO:0000313" key="2">
    <source>
        <dbReference type="EMBL" id="MFD1598851.1"/>
    </source>
</evidence>
<evidence type="ECO:0000313" key="3">
    <source>
        <dbReference type="Proteomes" id="UP001597085"/>
    </source>
</evidence>
<reference evidence="2 3" key="1">
    <citation type="journal article" date="2019" name="Int. J. Syst. Evol. Microbiol.">
        <title>The Global Catalogue of Microorganisms (GCM) 10K type strain sequencing project: providing services to taxonomists for standard genome sequencing and annotation.</title>
        <authorList>
            <consortium name="The Broad Institute Genomics Platform"/>
            <consortium name="The Broad Institute Genome Sequencing Center for Infectious Disease"/>
            <person name="Wu L."/>
            <person name="Ma J."/>
        </authorList>
    </citation>
    <scope>NUCLEOTIDE SEQUENCE [LARGE SCALE GENOMIC DNA]</scope>
    <source>
        <strain evidence="2 3">CGMCC 1.12121</strain>
    </source>
</reference>
<sequence>MAPTLRTPSERTCERCGRIEVWAEGIGTWRLAVDEAGDPHAVGSPYCIHEWDINGTFAPFESDAAEA</sequence>
<dbReference type="Pfam" id="PF20576">
    <property type="entry name" value="HEWD"/>
    <property type="match status" value="1"/>
</dbReference>
<dbReference type="EMBL" id="JBHUDK010000006">
    <property type="protein sequence ID" value="MFD1598851.1"/>
    <property type="molecule type" value="Genomic_DNA"/>
</dbReference>
<name>A0ABD6CMD6_9EURY</name>
<dbReference type="AlphaFoldDB" id="A0ABD6CMD6"/>
<keyword evidence="3" id="KW-1185">Reference proteome</keyword>
<gene>
    <name evidence="2" type="ORF">ACFSBX_07750</name>
</gene>
<organism evidence="2 3">
    <name type="scientific">Halobellus rarus</name>
    <dbReference type="NCBI Taxonomy" id="1126237"/>
    <lineage>
        <taxon>Archaea</taxon>
        <taxon>Methanobacteriati</taxon>
        <taxon>Methanobacteriota</taxon>
        <taxon>Stenosarchaea group</taxon>
        <taxon>Halobacteria</taxon>
        <taxon>Halobacteriales</taxon>
        <taxon>Haloferacaceae</taxon>
        <taxon>Halobellus</taxon>
    </lineage>
</organism>
<proteinExistence type="predicted"/>
<dbReference type="Proteomes" id="UP001597085">
    <property type="component" value="Unassembled WGS sequence"/>
</dbReference>